<keyword evidence="14" id="KW-0106">Calcium</keyword>
<dbReference type="PANTHER" id="PTHR31235">
    <property type="entry name" value="PEROXIDASE 25-RELATED"/>
    <property type="match status" value="1"/>
</dbReference>
<dbReference type="EMBL" id="MNCJ02000331">
    <property type="protein sequence ID" value="KAF5760356.1"/>
    <property type="molecule type" value="Genomic_DNA"/>
</dbReference>
<comment type="caution">
    <text evidence="20">The sequence shown here is derived from an EMBL/GenBank/DDBJ whole genome shotgun (WGS) entry which is preliminary data.</text>
</comment>
<sequence length="239" mass="26801">MNNMLIVMFGMIIPGYILTGISEARLKVGFYNKMCPDAESIVGGFVRSATEFDPRVPAFLLRLHFHDCFVQGCDGSVLIANGPISEKLAPAHQGLKGFDVIEGAKALLELMCPGVVSCADIVAIAARDAVAISSGPIYKVETGRRDGFISNKTLADKMPDFRDSIQLLKHKFFEKGLDDKDLVVLSDQVIMYSRYILRSMNMEKFDDIFHQQTQCRIIITRFLYRALRRNRANDNVKQT</sequence>
<proteinExistence type="inferred from homology"/>
<keyword evidence="18" id="KW-0812">Transmembrane</keyword>
<evidence type="ECO:0000256" key="17">
    <source>
        <dbReference type="RuleBase" id="RU004241"/>
    </source>
</evidence>
<keyword evidence="11" id="KW-0376">Hydrogen peroxide</keyword>
<evidence type="ECO:0000256" key="1">
    <source>
        <dbReference type="ARBA" id="ARBA00000189"/>
    </source>
</evidence>
<evidence type="ECO:0000256" key="10">
    <source>
        <dbReference type="ARBA" id="ARBA00023004"/>
    </source>
</evidence>
<keyword evidence="5" id="KW-0964">Secreted</keyword>
<dbReference type="InterPro" id="IPR002016">
    <property type="entry name" value="Haem_peroxidase"/>
</dbReference>
<feature type="transmembrane region" description="Helical" evidence="18">
    <location>
        <begin position="6"/>
        <end position="24"/>
    </location>
</feature>
<evidence type="ECO:0000256" key="8">
    <source>
        <dbReference type="ARBA" id="ARBA00022723"/>
    </source>
</evidence>
<dbReference type="Gramene" id="mRNA:HanXRQr2_Chr16g0752541">
    <property type="protein sequence ID" value="mRNA:HanXRQr2_Chr16g0752541"/>
    <property type="gene ID" value="HanXRQr2_Chr16g0752541"/>
</dbReference>
<comment type="cofactor">
    <cofactor evidence="2">
        <name>heme b</name>
        <dbReference type="ChEBI" id="CHEBI:60344"/>
    </cofactor>
</comment>
<evidence type="ECO:0000256" key="18">
    <source>
        <dbReference type="SAM" id="Phobius"/>
    </source>
</evidence>
<dbReference type="InterPro" id="IPR000823">
    <property type="entry name" value="Peroxidase_pln"/>
</dbReference>
<comment type="similarity">
    <text evidence="17">Belongs to the peroxidase family.</text>
</comment>
<comment type="catalytic activity">
    <reaction evidence="1">
        <text>2 a phenolic donor + H2O2 = 2 a phenolic radical donor + 2 H2O</text>
        <dbReference type="Rhea" id="RHEA:56136"/>
        <dbReference type="ChEBI" id="CHEBI:15377"/>
        <dbReference type="ChEBI" id="CHEBI:16240"/>
        <dbReference type="ChEBI" id="CHEBI:139520"/>
        <dbReference type="ChEBI" id="CHEBI:139521"/>
        <dbReference type="EC" id="1.11.1.7"/>
    </reaction>
</comment>
<keyword evidence="7" id="KW-0349">Heme</keyword>
<keyword evidence="18" id="KW-1133">Transmembrane helix</keyword>
<keyword evidence="9 20" id="KW-0560">Oxidoreductase</keyword>
<keyword evidence="8 14" id="KW-0479">Metal-binding</keyword>
<dbReference type="Proteomes" id="UP000215914">
    <property type="component" value="Unassembled WGS sequence"/>
</dbReference>
<feature type="binding site" evidence="14">
    <location>
        <position position="67"/>
    </location>
    <ligand>
        <name>Ca(2+)</name>
        <dbReference type="ChEBI" id="CHEBI:29108"/>
        <label>1</label>
    </ligand>
</feature>
<dbReference type="GO" id="GO:0006979">
    <property type="term" value="P:response to oxidative stress"/>
    <property type="evidence" value="ECO:0007669"/>
    <property type="project" value="InterPro"/>
</dbReference>
<dbReference type="Gene3D" id="1.10.420.10">
    <property type="entry name" value="Peroxidase, domain 2"/>
    <property type="match status" value="1"/>
</dbReference>
<dbReference type="GO" id="GO:0042744">
    <property type="term" value="P:hydrogen peroxide catabolic process"/>
    <property type="evidence" value="ECO:0007669"/>
    <property type="project" value="UniProtKB-KW"/>
</dbReference>
<feature type="binding site" evidence="13">
    <location>
        <position position="159"/>
    </location>
    <ligand>
        <name>substrate</name>
    </ligand>
</feature>
<evidence type="ECO:0000259" key="19">
    <source>
        <dbReference type="PROSITE" id="PS50873"/>
    </source>
</evidence>
<feature type="binding site" evidence="14">
    <location>
        <position position="72"/>
    </location>
    <ligand>
        <name>Ca(2+)</name>
        <dbReference type="ChEBI" id="CHEBI:29108"/>
        <label>1</label>
    </ligand>
</feature>
<feature type="binding site" evidence="14">
    <location>
        <position position="74"/>
    </location>
    <ligand>
        <name>Ca(2+)</name>
        <dbReference type="ChEBI" id="CHEBI:29108"/>
        <label>1</label>
    </ligand>
</feature>
<reference evidence="20" key="2">
    <citation type="submission" date="2020-06" db="EMBL/GenBank/DDBJ databases">
        <title>Helianthus annuus Genome sequencing and assembly Release 2.</title>
        <authorList>
            <person name="Gouzy J."/>
            <person name="Langlade N."/>
            <person name="Munos S."/>
        </authorList>
    </citation>
    <scope>NUCLEOTIDE SEQUENCE</scope>
    <source>
        <tissue evidence="20">Leaves</tissue>
    </source>
</reference>
<evidence type="ECO:0000256" key="13">
    <source>
        <dbReference type="PIRSR" id="PIRSR600823-2"/>
    </source>
</evidence>
<feature type="site" description="Transition state stabilizer" evidence="15">
    <location>
        <position position="62"/>
    </location>
</feature>
<dbReference type="GO" id="GO:0006950">
    <property type="term" value="P:response to stress"/>
    <property type="evidence" value="ECO:0000318"/>
    <property type="project" value="GO_Central"/>
</dbReference>
<evidence type="ECO:0000256" key="9">
    <source>
        <dbReference type="ARBA" id="ARBA00023002"/>
    </source>
</evidence>
<evidence type="ECO:0000256" key="15">
    <source>
        <dbReference type="PIRSR" id="PIRSR600823-4"/>
    </source>
</evidence>
<dbReference type="FunFam" id="1.10.520.10:FF:000008">
    <property type="entry name" value="Peroxidase"/>
    <property type="match status" value="1"/>
</dbReference>
<evidence type="ECO:0000256" key="3">
    <source>
        <dbReference type="ARBA" id="ARBA00002322"/>
    </source>
</evidence>
<dbReference type="GO" id="GO:0046872">
    <property type="term" value="F:metal ion binding"/>
    <property type="evidence" value="ECO:0007669"/>
    <property type="project" value="UniProtKB-KW"/>
</dbReference>
<feature type="binding site" evidence="14">
    <location>
        <position position="70"/>
    </location>
    <ligand>
        <name>Ca(2+)</name>
        <dbReference type="ChEBI" id="CHEBI:29108"/>
        <label>1</label>
    </ligand>
</feature>
<keyword evidence="16" id="KW-1015">Disulfide bond</keyword>
<comment type="function">
    <text evidence="3">Removal of H(2)O(2), oxidation of toxic reductants, biosynthesis and degradation of lignin, suberization, auxin catabolism, response to environmental stresses such as wounding, pathogen attack and oxidative stress. These functions might be dependent on each isozyme/isoform in each plant tissue.</text>
</comment>
<keyword evidence="10" id="KW-0408">Iron</keyword>
<evidence type="ECO:0000256" key="16">
    <source>
        <dbReference type="PIRSR" id="PIRSR600823-5"/>
    </source>
</evidence>
<dbReference type="SUPFAM" id="SSF48113">
    <property type="entry name" value="Heme-dependent peroxidases"/>
    <property type="match status" value="1"/>
</dbReference>
<dbReference type="InterPro" id="IPR010255">
    <property type="entry name" value="Haem_peroxidase_sf"/>
</dbReference>
<feature type="binding site" evidence="14">
    <location>
        <position position="76"/>
    </location>
    <ligand>
        <name>Ca(2+)</name>
        <dbReference type="ChEBI" id="CHEBI:29108"/>
        <label>1</label>
    </ligand>
</feature>
<dbReference type="PROSITE" id="PS50873">
    <property type="entry name" value="PEROXIDASE_4"/>
    <property type="match status" value="1"/>
</dbReference>
<dbReference type="EC" id="1.11.1.7" evidence="4"/>
<evidence type="ECO:0000256" key="4">
    <source>
        <dbReference type="ARBA" id="ARBA00012313"/>
    </source>
</evidence>
<evidence type="ECO:0000313" key="20">
    <source>
        <dbReference type="EMBL" id="KAF5760356.1"/>
    </source>
</evidence>
<keyword evidence="18" id="KW-0472">Membrane</keyword>
<dbReference type="AlphaFoldDB" id="A0A9K3DU04"/>
<comment type="cofactor">
    <cofactor evidence="14">
        <name>Ca(2+)</name>
        <dbReference type="ChEBI" id="CHEBI:29108"/>
    </cofactor>
    <text evidence="14">Binds 2 calcium ions per subunit.</text>
</comment>
<dbReference type="GO" id="GO:0009505">
    <property type="term" value="C:plant-type cell wall"/>
    <property type="evidence" value="ECO:0000318"/>
    <property type="project" value="GO_Central"/>
</dbReference>
<evidence type="ECO:0000313" key="21">
    <source>
        <dbReference type="Proteomes" id="UP000215914"/>
    </source>
</evidence>
<evidence type="ECO:0000256" key="12">
    <source>
        <dbReference type="PIRSR" id="PIRSR600823-1"/>
    </source>
</evidence>
<dbReference type="Gene3D" id="1.10.520.10">
    <property type="match status" value="1"/>
</dbReference>
<evidence type="ECO:0000256" key="14">
    <source>
        <dbReference type="PIRSR" id="PIRSR600823-3"/>
    </source>
</evidence>
<feature type="domain" description="Plant heme peroxidase family profile" evidence="19">
    <location>
        <begin position="25"/>
        <end position="186"/>
    </location>
</feature>
<dbReference type="GO" id="GO:0140825">
    <property type="term" value="F:lactoperoxidase activity"/>
    <property type="evidence" value="ECO:0007669"/>
    <property type="project" value="UniProtKB-EC"/>
</dbReference>
<evidence type="ECO:0000256" key="11">
    <source>
        <dbReference type="ARBA" id="ARBA00023324"/>
    </source>
</evidence>
<dbReference type="PRINTS" id="PR00461">
    <property type="entry name" value="PLPEROXIDASE"/>
</dbReference>
<dbReference type="PRINTS" id="PR00458">
    <property type="entry name" value="PEROXIDASE"/>
</dbReference>
<evidence type="ECO:0000256" key="2">
    <source>
        <dbReference type="ARBA" id="ARBA00001970"/>
    </source>
</evidence>
<reference evidence="20" key="1">
    <citation type="journal article" date="2017" name="Nature">
        <title>The sunflower genome provides insights into oil metabolism, flowering and Asterid evolution.</title>
        <authorList>
            <person name="Badouin H."/>
            <person name="Gouzy J."/>
            <person name="Grassa C.J."/>
            <person name="Murat F."/>
            <person name="Staton S.E."/>
            <person name="Cottret L."/>
            <person name="Lelandais-Briere C."/>
            <person name="Owens G.L."/>
            <person name="Carrere S."/>
            <person name="Mayjonade B."/>
            <person name="Legrand L."/>
            <person name="Gill N."/>
            <person name="Kane N.C."/>
            <person name="Bowers J.E."/>
            <person name="Hubner S."/>
            <person name="Bellec A."/>
            <person name="Berard A."/>
            <person name="Berges H."/>
            <person name="Blanchet N."/>
            <person name="Boniface M.C."/>
            <person name="Brunel D."/>
            <person name="Catrice O."/>
            <person name="Chaidir N."/>
            <person name="Claudel C."/>
            <person name="Donnadieu C."/>
            <person name="Faraut T."/>
            <person name="Fievet G."/>
            <person name="Helmstetter N."/>
            <person name="King M."/>
            <person name="Knapp S.J."/>
            <person name="Lai Z."/>
            <person name="Le Paslier M.C."/>
            <person name="Lippi Y."/>
            <person name="Lorenzon L."/>
            <person name="Mandel J.R."/>
            <person name="Marage G."/>
            <person name="Marchand G."/>
            <person name="Marquand E."/>
            <person name="Bret-Mestries E."/>
            <person name="Morien E."/>
            <person name="Nambeesan S."/>
            <person name="Nguyen T."/>
            <person name="Pegot-Espagnet P."/>
            <person name="Pouilly N."/>
            <person name="Raftis F."/>
            <person name="Sallet E."/>
            <person name="Schiex T."/>
            <person name="Thomas J."/>
            <person name="Vandecasteele C."/>
            <person name="Vares D."/>
            <person name="Vear F."/>
            <person name="Vautrin S."/>
            <person name="Crespi M."/>
            <person name="Mangin B."/>
            <person name="Burke J.M."/>
            <person name="Salse J."/>
            <person name="Munos S."/>
            <person name="Vincourt P."/>
            <person name="Rieseberg L.H."/>
            <person name="Langlade N.B."/>
        </authorList>
    </citation>
    <scope>NUCLEOTIDE SEQUENCE</scope>
    <source>
        <tissue evidence="20">Leaves</tissue>
    </source>
</reference>
<name>A0A9K3DU04_HELAN</name>
<feature type="disulfide bond" evidence="16">
    <location>
        <begin position="68"/>
        <end position="73"/>
    </location>
</feature>
<dbReference type="Pfam" id="PF00141">
    <property type="entry name" value="peroxidase"/>
    <property type="match status" value="1"/>
</dbReference>
<organism evidence="20 21">
    <name type="scientific">Helianthus annuus</name>
    <name type="common">Common sunflower</name>
    <dbReference type="NCBI Taxonomy" id="4232"/>
    <lineage>
        <taxon>Eukaryota</taxon>
        <taxon>Viridiplantae</taxon>
        <taxon>Streptophyta</taxon>
        <taxon>Embryophyta</taxon>
        <taxon>Tracheophyta</taxon>
        <taxon>Spermatophyta</taxon>
        <taxon>Magnoliopsida</taxon>
        <taxon>eudicotyledons</taxon>
        <taxon>Gunneridae</taxon>
        <taxon>Pentapetalae</taxon>
        <taxon>asterids</taxon>
        <taxon>campanulids</taxon>
        <taxon>Asterales</taxon>
        <taxon>Asteraceae</taxon>
        <taxon>Asteroideae</taxon>
        <taxon>Heliantheae alliance</taxon>
        <taxon>Heliantheae</taxon>
        <taxon>Helianthus</taxon>
    </lineage>
</organism>
<dbReference type="GO" id="GO:0004601">
    <property type="term" value="F:peroxidase activity"/>
    <property type="evidence" value="ECO:0000318"/>
    <property type="project" value="GO_Central"/>
</dbReference>
<evidence type="ECO:0000256" key="7">
    <source>
        <dbReference type="ARBA" id="ARBA00022617"/>
    </source>
</evidence>
<keyword evidence="6 20" id="KW-0575">Peroxidase</keyword>
<feature type="disulfide bond" evidence="16">
    <location>
        <begin position="35"/>
        <end position="112"/>
    </location>
</feature>
<feature type="active site" description="Proton acceptor" evidence="12">
    <location>
        <position position="66"/>
    </location>
</feature>
<protein>
    <recommendedName>
        <fullName evidence="4">peroxidase</fullName>
        <ecNumber evidence="4">1.11.1.7</ecNumber>
    </recommendedName>
</protein>
<evidence type="ECO:0000256" key="5">
    <source>
        <dbReference type="ARBA" id="ARBA00022525"/>
    </source>
</evidence>
<evidence type="ECO:0000256" key="6">
    <source>
        <dbReference type="ARBA" id="ARBA00022559"/>
    </source>
</evidence>
<keyword evidence="21" id="KW-1185">Reference proteome</keyword>
<dbReference type="GO" id="GO:0020037">
    <property type="term" value="F:heme binding"/>
    <property type="evidence" value="ECO:0007669"/>
    <property type="project" value="InterPro"/>
</dbReference>
<feature type="binding site" evidence="14">
    <location>
        <position position="86"/>
    </location>
    <ligand>
        <name>Ca(2+)</name>
        <dbReference type="ChEBI" id="CHEBI:29108"/>
        <label>1</label>
    </ligand>
</feature>
<gene>
    <name evidence="20" type="ORF">HanXRQr2_Chr16g0752541</name>
</gene>
<accession>A0A9K3DU04</accession>